<keyword evidence="3" id="KW-0614">Plasmid</keyword>
<name>K7R1T0_THEOS</name>
<dbReference type="HOGENOM" id="CLU_962899_0_0_0"/>
<keyword evidence="4" id="KW-1185">Reference proteome</keyword>
<dbReference type="EMBL" id="CP003250">
    <property type="protein sequence ID" value="AFV77265.1"/>
    <property type="molecule type" value="Genomic_DNA"/>
</dbReference>
<dbReference type="KEGG" id="tos:Theos_2276"/>
<accession>K7R1T0</accession>
<geneLocation type="plasmid" evidence="3 4">
    <name>pTHEOS01</name>
</geneLocation>
<evidence type="ECO:0000313" key="3">
    <source>
        <dbReference type="EMBL" id="AFV77265.1"/>
    </source>
</evidence>
<dbReference type="PATRIC" id="fig|751945.3.peg.2217"/>
<proteinExistence type="predicted"/>
<feature type="coiled-coil region" evidence="1">
    <location>
        <begin position="69"/>
        <end position="183"/>
    </location>
</feature>
<feature type="compositionally biased region" description="Pro residues" evidence="2">
    <location>
        <begin position="38"/>
        <end position="47"/>
    </location>
</feature>
<sequence length="306" mass="34800">MAEDPPSFRVPSLKDLSQRLPLRGSEAYLDPKAEPRGEPPPTSPPIQEPDSAPDLSGLQRALRECNNRFAKKVQEAEGLRRDLAKVEKQKEEALRERDRAREEAALLRKRLQELEEEKGGWEQKASEFREVLQRSRGELEEAKREMESLRARLAEALNLESERARWEEEKARLEEALGRERALWEGAEARLKALEGAPLPSPLPQEALFRVLVLDYPALGEAPVERLKALLEGYRAFLKGEDHPALAHSNARFLSGNPEGILLLGLEQLLQDLGRLPLERWLRTHAFRLEALLAPQELPPSPRLEE</sequence>
<dbReference type="Proteomes" id="UP000000211">
    <property type="component" value="Plasmid pTHEOS01"/>
</dbReference>
<dbReference type="AlphaFoldDB" id="K7R1T0"/>
<feature type="region of interest" description="Disordered" evidence="2">
    <location>
        <begin position="1"/>
        <end position="57"/>
    </location>
</feature>
<evidence type="ECO:0000256" key="2">
    <source>
        <dbReference type="SAM" id="MobiDB-lite"/>
    </source>
</evidence>
<gene>
    <name evidence="3" type="ORF">Theos_2276</name>
</gene>
<reference evidence="3 4" key="1">
    <citation type="journal article" date="2013" name="Genome Announc.">
        <title>Whole Genome Sequencing of Thermus oshimai JL-2 and Thermus thermophilus JL-18, Incomplete Denitrifiers from the United States Great Basin.</title>
        <authorList>
            <person name="Murugapiran S.K."/>
            <person name="Huntemann M."/>
            <person name="Wei C.L."/>
            <person name="Han J."/>
            <person name="Detter J.C."/>
            <person name="Han C.S."/>
            <person name="Erkkila T.H."/>
            <person name="Teshima H."/>
            <person name="Chen A."/>
            <person name="Kyrpides N."/>
            <person name="Mavrommatis K."/>
            <person name="Markowitz V."/>
            <person name="Szeto E."/>
            <person name="Ivanova N."/>
            <person name="Pagani I."/>
            <person name="Lam J."/>
            <person name="McDonald A.I."/>
            <person name="Dodsworth J.A."/>
            <person name="Pati A."/>
            <person name="Goodwin L."/>
            <person name="Peters L."/>
            <person name="Pitluck S."/>
            <person name="Woyke T."/>
            <person name="Hedlund B.P."/>
        </authorList>
    </citation>
    <scope>NUCLEOTIDE SEQUENCE</scope>
    <source>
        <strain evidence="3 4">JL-2</strain>
        <plasmid evidence="3">pTHEOS01</plasmid>
    </source>
</reference>
<evidence type="ECO:0000313" key="4">
    <source>
        <dbReference type="Proteomes" id="UP000000211"/>
    </source>
</evidence>
<protein>
    <submittedName>
        <fullName evidence="3">Uncharacterized protein</fullName>
    </submittedName>
</protein>
<evidence type="ECO:0000256" key="1">
    <source>
        <dbReference type="SAM" id="Coils"/>
    </source>
</evidence>
<organism evidence="3 4">
    <name type="scientific">Thermus oshimai JL-2</name>
    <dbReference type="NCBI Taxonomy" id="751945"/>
    <lineage>
        <taxon>Bacteria</taxon>
        <taxon>Thermotogati</taxon>
        <taxon>Deinococcota</taxon>
        <taxon>Deinococci</taxon>
        <taxon>Thermales</taxon>
        <taxon>Thermaceae</taxon>
        <taxon>Thermus</taxon>
    </lineage>
</organism>
<keyword evidence="1" id="KW-0175">Coiled coil</keyword>